<comment type="catalytic activity">
    <reaction evidence="10">
        <text>4-amino-4-deoxychorismate = 4-aminobenzoate + pyruvate + H(+)</text>
        <dbReference type="Rhea" id="RHEA:16201"/>
        <dbReference type="ChEBI" id="CHEBI:15361"/>
        <dbReference type="ChEBI" id="CHEBI:15378"/>
        <dbReference type="ChEBI" id="CHEBI:17836"/>
        <dbReference type="ChEBI" id="CHEBI:58406"/>
        <dbReference type="EC" id="4.1.3.38"/>
    </reaction>
</comment>
<evidence type="ECO:0000256" key="7">
    <source>
        <dbReference type="ARBA" id="ARBA00022909"/>
    </source>
</evidence>
<dbReference type="Proteomes" id="UP000010164">
    <property type="component" value="Unassembled WGS sequence"/>
</dbReference>
<dbReference type="InterPro" id="IPR043131">
    <property type="entry name" value="BCAT-like_N"/>
</dbReference>
<dbReference type="RefSeq" id="WP_008927776.1">
    <property type="nucleotide sequence ID" value="NZ_AMRJ01000002.1"/>
</dbReference>
<evidence type="ECO:0000256" key="2">
    <source>
        <dbReference type="ARBA" id="ARBA00009320"/>
    </source>
</evidence>
<comment type="function">
    <text evidence="11">Involved in the biosynthesis of p-aminobenzoate (PABA), a precursor of tetrahydrofolate. Converts 4-amino-4-deoxychorismate into 4-aminobenzoate (PABA) and pyruvate.</text>
</comment>
<dbReference type="Gene3D" id="3.20.10.10">
    <property type="entry name" value="D-amino Acid Aminotransferase, subunit A, domain 2"/>
    <property type="match status" value="1"/>
</dbReference>
<dbReference type="InterPro" id="IPR036038">
    <property type="entry name" value="Aminotransferase-like"/>
</dbReference>
<comment type="function">
    <text evidence="14">Acts on the D-isomers of alanine, leucine, aspartate, glutamate, aminobutyrate, norvaline and asparagine. The enzyme transfers an amino group from a substrate D-amino acid to the pyridoxal phosphate cofactor to form pyridoxamine and an alpha-keto acid in the first half-reaction.</text>
</comment>
<evidence type="ECO:0000256" key="1">
    <source>
        <dbReference type="ARBA" id="ARBA00001933"/>
    </source>
</evidence>
<comment type="caution">
    <text evidence="15">The sequence shown here is derived from an EMBL/GenBank/DDBJ whole genome shotgun (WGS) entry which is preliminary data.</text>
</comment>
<name>L0WI08_9GAMM</name>
<organism evidence="15 16">
    <name type="scientific">Alcanivorax hongdengensis A-11-3</name>
    <dbReference type="NCBI Taxonomy" id="1177179"/>
    <lineage>
        <taxon>Bacteria</taxon>
        <taxon>Pseudomonadati</taxon>
        <taxon>Pseudomonadota</taxon>
        <taxon>Gammaproteobacteria</taxon>
        <taxon>Oceanospirillales</taxon>
        <taxon>Alcanivoracaceae</taxon>
        <taxon>Alcanivorax</taxon>
    </lineage>
</organism>
<comment type="cofactor">
    <cofactor evidence="1 13">
        <name>pyridoxal 5'-phosphate</name>
        <dbReference type="ChEBI" id="CHEBI:597326"/>
    </cofactor>
</comment>
<protein>
    <recommendedName>
        <fullName evidence="14">D-alanine aminotransferase</fullName>
        <ecNumber evidence="14">2.6.1.21</ecNumber>
    </recommendedName>
</protein>
<dbReference type="FunFam" id="3.20.10.10:FF:000002">
    <property type="entry name" value="D-alanine aminotransferase"/>
    <property type="match status" value="1"/>
</dbReference>
<dbReference type="GO" id="GO:0046656">
    <property type="term" value="P:folic acid biosynthetic process"/>
    <property type="evidence" value="ECO:0007669"/>
    <property type="project" value="UniProtKB-KW"/>
</dbReference>
<evidence type="ECO:0000256" key="5">
    <source>
        <dbReference type="ARBA" id="ARBA00022679"/>
    </source>
</evidence>
<dbReference type="InterPro" id="IPR050571">
    <property type="entry name" value="Class-IV_PLP-Dep_Aminotrnsfr"/>
</dbReference>
<dbReference type="InterPro" id="IPR001544">
    <property type="entry name" value="Aminotrans_IV"/>
</dbReference>
<dbReference type="InterPro" id="IPR005784">
    <property type="entry name" value="D_amino_transT"/>
</dbReference>
<dbReference type="OrthoDB" id="21319at2"/>
<dbReference type="AlphaFoldDB" id="L0WI08"/>
<evidence type="ECO:0000256" key="3">
    <source>
        <dbReference type="ARBA" id="ARBA00011738"/>
    </source>
</evidence>
<evidence type="ECO:0000256" key="6">
    <source>
        <dbReference type="ARBA" id="ARBA00022898"/>
    </source>
</evidence>
<dbReference type="GO" id="GO:0005829">
    <property type="term" value="C:cytosol"/>
    <property type="evidence" value="ECO:0007669"/>
    <property type="project" value="TreeGrafter"/>
</dbReference>
<keyword evidence="7" id="KW-0289">Folate biosynthesis</keyword>
<dbReference type="Pfam" id="PF01063">
    <property type="entry name" value="Aminotran_4"/>
    <property type="match status" value="1"/>
</dbReference>
<dbReference type="SUPFAM" id="SSF56752">
    <property type="entry name" value="D-aminoacid aminotransferase-like PLP-dependent enzymes"/>
    <property type="match status" value="1"/>
</dbReference>
<keyword evidence="4 15" id="KW-0032">Aminotransferase</keyword>
<evidence type="ECO:0000256" key="14">
    <source>
        <dbReference type="RuleBase" id="RU004520"/>
    </source>
</evidence>
<sequence>MSQVYLNGAFMAPQDARISPMDRGFLFADGIYEVIPAYNGVLFRFDEHLDRLERSLREVQIINPHSRAQWQALCEDLIARNNGGNISVYLQISRGMAEKRDHAFPDPPVVPTVFMMTSPIAVPAADSPDTARGYGAITRDDIRWARCDIKSVSLLPNSLLRQQAVAAGAAEAILLRDGFVTEGSASNVFIVQSGTIITPPRSHAILGGITRDLVVELCHQHGLPLEERELTETELRQADEIWITSSTKEVVPITTLNGHPVGQGQPGPVWKALAHHYVRHKRRLCGLD</sequence>
<dbReference type="PANTHER" id="PTHR42743">
    <property type="entry name" value="AMINO-ACID AMINOTRANSFERASE"/>
    <property type="match status" value="1"/>
</dbReference>
<reference evidence="15 16" key="1">
    <citation type="journal article" date="2012" name="J. Bacteriol.">
        <title>Genome Sequence of the Alkane-Degrading Bacterium Alcanivorax hongdengensis Type Strain A-11-3.</title>
        <authorList>
            <person name="Lai Q."/>
            <person name="Shao Z."/>
        </authorList>
    </citation>
    <scope>NUCLEOTIDE SEQUENCE [LARGE SCALE GENOMIC DNA]</scope>
    <source>
        <strain evidence="15 16">A-11-3</strain>
    </source>
</reference>
<dbReference type="Gene3D" id="3.30.470.10">
    <property type="match status" value="1"/>
</dbReference>
<evidence type="ECO:0000256" key="8">
    <source>
        <dbReference type="ARBA" id="ARBA00035633"/>
    </source>
</evidence>
<evidence type="ECO:0000256" key="12">
    <source>
        <dbReference type="RuleBase" id="RU004106"/>
    </source>
</evidence>
<proteinExistence type="inferred from homology"/>
<dbReference type="STRING" id="1177179.A11A3_02947"/>
<dbReference type="PATRIC" id="fig|1177179.3.peg.588"/>
<gene>
    <name evidence="15" type="ORF">A11A3_02947</name>
</gene>
<dbReference type="EC" id="2.6.1.21" evidence="14"/>
<dbReference type="CDD" id="cd01558">
    <property type="entry name" value="D-AAT_like"/>
    <property type="match status" value="1"/>
</dbReference>
<dbReference type="GO" id="GO:0047810">
    <property type="term" value="F:D-alanine-2-oxoglutarate aminotransferase activity"/>
    <property type="evidence" value="ECO:0007669"/>
    <property type="project" value="UniProtKB-EC"/>
</dbReference>
<evidence type="ECO:0000313" key="15">
    <source>
        <dbReference type="EMBL" id="EKF75792.1"/>
    </source>
</evidence>
<dbReference type="InterPro" id="IPR018300">
    <property type="entry name" value="Aminotrans_IV_CS"/>
</dbReference>
<dbReference type="PROSITE" id="PS00770">
    <property type="entry name" value="AA_TRANSFER_CLASS_4"/>
    <property type="match status" value="1"/>
</dbReference>
<keyword evidence="5 15" id="KW-0808">Transferase</keyword>
<dbReference type="EMBL" id="AMRJ01000002">
    <property type="protein sequence ID" value="EKF75792.1"/>
    <property type="molecule type" value="Genomic_DNA"/>
</dbReference>
<evidence type="ECO:0000256" key="11">
    <source>
        <dbReference type="ARBA" id="ARBA00054027"/>
    </source>
</evidence>
<comment type="similarity">
    <text evidence="2 12">Belongs to the class-IV pyridoxal-phosphate-dependent aminotransferase family.</text>
</comment>
<dbReference type="eggNOG" id="COG0115">
    <property type="taxonomic scope" value="Bacteria"/>
</dbReference>
<comment type="pathway">
    <text evidence="8">Cofactor biosynthesis; tetrahydrofolate biosynthesis; 4-aminobenzoate from chorismate: step 2/2.</text>
</comment>
<evidence type="ECO:0000256" key="4">
    <source>
        <dbReference type="ARBA" id="ARBA00022576"/>
    </source>
</evidence>
<evidence type="ECO:0000256" key="9">
    <source>
        <dbReference type="ARBA" id="ARBA00047911"/>
    </source>
</evidence>
<dbReference type="GO" id="GO:0046416">
    <property type="term" value="P:D-amino acid metabolic process"/>
    <property type="evidence" value="ECO:0007669"/>
    <property type="project" value="InterPro"/>
</dbReference>
<evidence type="ECO:0000256" key="10">
    <source>
        <dbReference type="ARBA" id="ARBA00049529"/>
    </source>
</evidence>
<dbReference type="NCBIfam" id="TIGR01121">
    <property type="entry name" value="D_amino_aminoT"/>
    <property type="match status" value="1"/>
</dbReference>
<comment type="subunit">
    <text evidence="3">Homodimer.</text>
</comment>
<accession>L0WI08</accession>
<comment type="catalytic activity">
    <reaction evidence="9 14">
        <text>D-alanine + 2-oxoglutarate = D-glutamate + pyruvate</text>
        <dbReference type="Rhea" id="RHEA:15869"/>
        <dbReference type="ChEBI" id="CHEBI:15361"/>
        <dbReference type="ChEBI" id="CHEBI:16810"/>
        <dbReference type="ChEBI" id="CHEBI:29986"/>
        <dbReference type="ChEBI" id="CHEBI:57416"/>
        <dbReference type="EC" id="2.6.1.21"/>
    </reaction>
</comment>
<dbReference type="InterPro" id="IPR043132">
    <property type="entry name" value="BCAT-like_C"/>
</dbReference>
<dbReference type="GO" id="GO:0008652">
    <property type="term" value="P:amino acid biosynthetic process"/>
    <property type="evidence" value="ECO:0007669"/>
    <property type="project" value="UniProtKB-ARBA"/>
</dbReference>
<keyword evidence="16" id="KW-1185">Reference proteome</keyword>
<dbReference type="GO" id="GO:0030170">
    <property type="term" value="F:pyridoxal phosphate binding"/>
    <property type="evidence" value="ECO:0007669"/>
    <property type="project" value="InterPro"/>
</dbReference>
<dbReference type="PANTHER" id="PTHR42743:SF10">
    <property type="entry name" value="D-ALANINE AMINOTRANSFERASE"/>
    <property type="match status" value="1"/>
</dbReference>
<evidence type="ECO:0000256" key="13">
    <source>
        <dbReference type="RuleBase" id="RU004516"/>
    </source>
</evidence>
<evidence type="ECO:0000313" key="16">
    <source>
        <dbReference type="Proteomes" id="UP000010164"/>
    </source>
</evidence>
<keyword evidence="6 13" id="KW-0663">Pyridoxal phosphate</keyword>
<dbReference type="GO" id="GO:0008696">
    <property type="term" value="F:4-amino-4-deoxychorismate lyase activity"/>
    <property type="evidence" value="ECO:0007669"/>
    <property type="project" value="UniProtKB-EC"/>
</dbReference>